<keyword evidence="1" id="KW-0472">Membrane</keyword>
<evidence type="ECO:0000313" key="4">
    <source>
        <dbReference type="Proteomes" id="UP001183414"/>
    </source>
</evidence>
<evidence type="ECO:0000259" key="2">
    <source>
        <dbReference type="Pfam" id="PF13828"/>
    </source>
</evidence>
<keyword evidence="4" id="KW-1185">Reference proteome</keyword>
<feature type="domain" description="DUF4190" evidence="2">
    <location>
        <begin position="16"/>
        <end position="72"/>
    </location>
</feature>
<proteinExistence type="predicted"/>
<name>A0ABU2NS17_9ACTN</name>
<dbReference type="InterPro" id="IPR025241">
    <property type="entry name" value="DUF4190"/>
</dbReference>
<organism evidence="3 4">
    <name type="scientific">Streptomyces hazeniae</name>
    <dbReference type="NCBI Taxonomy" id="3075538"/>
    <lineage>
        <taxon>Bacteria</taxon>
        <taxon>Bacillati</taxon>
        <taxon>Actinomycetota</taxon>
        <taxon>Actinomycetes</taxon>
        <taxon>Kitasatosporales</taxon>
        <taxon>Streptomycetaceae</taxon>
        <taxon>Streptomyces</taxon>
    </lineage>
</organism>
<comment type="caution">
    <text evidence="3">The sequence shown here is derived from an EMBL/GenBank/DDBJ whole genome shotgun (WGS) entry which is preliminary data.</text>
</comment>
<dbReference type="Pfam" id="PF13828">
    <property type="entry name" value="DUF4190"/>
    <property type="match status" value="1"/>
</dbReference>
<dbReference type="PANTHER" id="PTHR40040:SF1">
    <property type="entry name" value="MEMBRANE PROTEIN"/>
    <property type="match status" value="1"/>
</dbReference>
<feature type="transmembrane region" description="Helical" evidence="1">
    <location>
        <begin position="57"/>
        <end position="77"/>
    </location>
</feature>
<keyword evidence="1" id="KW-1133">Transmembrane helix</keyword>
<accession>A0ABU2NS17</accession>
<dbReference type="InterPro" id="IPR055338">
    <property type="entry name" value="YqfX-like"/>
</dbReference>
<evidence type="ECO:0000313" key="3">
    <source>
        <dbReference type="EMBL" id="MDT0379549.1"/>
    </source>
</evidence>
<feature type="transmembrane region" description="Helical" evidence="1">
    <location>
        <begin position="16"/>
        <end position="45"/>
    </location>
</feature>
<dbReference type="RefSeq" id="WP_311673352.1">
    <property type="nucleotide sequence ID" value="NZ_JAVREQ010000009.1"/>
</dbReference>
<dbReference type="PANTHER" id="PTHR40040">
    <property type="entry name" value="SMALL HYDROPHOBIC PROTEIN-RELATED"/>
    <property type="match status" value="1"/>
</dbReference>
<protein>
    <submittedName>
        <fullName evidence="3">DUF4190 domain-containing protein</fullName>
    </submittedName>
</protein>
<sequence length="83" mass="8101">MTGYSAKTSASDGKGLAIGGLVCGIVGVFFGSLILGPVALILGLVAHRKAASGMAKAAIVLGVVDIVIAIVAIAVLSSSGFTW</sequence>
<dbReference type="Proteomes" id="UP001183414">
    <property type="component" value="Unassembled WGS sequence"/>
</dbReference>
<keyword evidence="1" id="KW-0812">Transmembrane</keyword>
<gene>
    <name evidence="3" type="ORF">RM572_12315</name>
</gene>
<reference evidence="4" key="1">
    <citation type="submission" date="2023-07" db="EMBL/GenBank/DDBJ databases">
        <title>30 novel species of actinomycetes from the DSMZ collection.</title>
        <authorList>
            <person name="Nouioui I."/>
        </authorList>
    </citation>
    <scope>NUCLEOTIDE SEQUENCE [LARGE SCALE GENOMIC DNA]</scope>
    <source>
        <strain evidence="4">DSM 42041</strain>
    </source>
</reference>
<evidence type="ECO:0000256" key="1">
    <source>
        <dbReference type="SAM" id="Phobius"/>
    </source>
</evidence>
<dbReference type="EMBL" id="JAVREQ010000009">
    <property type="protein sequence ID" value="MDT0379549.1"/>
    <property type="molecule type" value="Genomic_DNA"/>
</dbReference>